<protein>
    <submittedName>
        <fullName evidence="1">Uncharacterized protein</fullName>
    </submittedName>
</protein>
<sequence length="95" mass="11375">MDSDVKKNSCVVFSFEENGTEVWKMNVIFWLSLHLNKIVCFVFIHCAHVCECIAITSKIQLQAYKMFTIMDMELYVTYYYANRREKNTFYNFQVT</sequence>
<name>A0A9R1WI97_LACSA</name>
<accession>A0A9R1WI97</accession>
<dbReference type="EMBL" id="NBSK02000001">
    <property type="protein sequence ID" value="KAJ0224238.1"/>
    <property type="molecule type" value="Genomic_DNA"/>
</dbReference>
<comment type="caution">
    <text evidence="1">The sequence shown here is derived from an EMBL/GenBank/DDBJ whole genome shotgun (WGS) entry which is preliminary data.</text>
</comment>
<gene>
    <name evidence="1" type="ORF">LSAT_V11C100016440</name>
</gene>
<dbReference type="AlphaFoldDB" id="A0A9R1WI97"/>
<keyword evidence="2" id="KW-1185">Reference proteome</keyword>
<evidence type="ECO:0000313" key="1">
    <source>
        <dbReference type="EMBL" id="KAJ0224238.1"/>
    </source>
</evidence>
<organism evidence="1 2">
    <name type="scientific">Lactuca sativa</name>
    <name type="common">Garden lettuce</name>
    <dbReference type="NCBI Taxonomy" id="4236"/>
    <lineage>
        <taxon>Eukaryota</taxon>
        <taxon>Viridiplantae</taxon>
        <taxon>Streptophyta</taxon>
        <taxon>Embryophyta</taxon>
        <taxon>Tracheophyta</taxon>
        <taxon>Spermatophyta</taxon>
        <taxon>Magnoliopsida</taxon>
        <taxon>eudicotyledons</taxon>
        <taxon>Gunneridae</taxon>
        <taxon>Pentapetalae</taxon>
        <taxon>asterids</taxon>
        <taxon>campanulids</taxon>
        <taxon>Asterales</taxon>
        <taxon>Asteraceae</taxon>
        <taxon>Cichorioideae</taxon>
        <taxon>Cichorieae</taxon>
        <taxon>Lactucinae</taxon>
        <taxon>Lactuca</taxon>
    </lineage>
</organism>
<dbReference type="Proteomes" id="UP000235145">
    <property type="component" value="Unassembled WGS sequence"/>
</dbReference>
<evidence type="ECO:0000313" key="2">
    <source>
        <dbReference type="Proteomes" id="UP000235145"/>
    </source>
</evidence>
<proteinExistence type="predicted"/>
<reference evidence="1 2" key="1">
    <citation type="journal article" date="2017" name="Nat. Commun.">
        <title>Genome assembly with in vitro proximity ligation data and whole-genome triplication in lettuce.</title>
        <authorList>
            <person name="Reyes-Chin-Wo S."/>
            <person name="Wang Z."/>
            <person name="Yang X."/>
            <person name="Kozik A."/>
            <person name="Arikit S."/>
            <person name="Song C."/>
            <person name="Xia L."/>
            <person name="Froenicke L."/>
            <person name="Lavelle D.O."/>
            <person name="Truco M.J."/>
            <person name="Xia R."/>
            <person name="Zhu S."/>
            <person name="Xu C."/>
            <person name="Xu H."/>
            <person name="Xu X."/>
            <person name="Cox K."/>
            <person name="Korf I."/>
            <person name="Meyers B.C."/>
            <person name="Michelmore R.W."/>
        </authorList>
    </citation>
    <scope>NUCLEOTIDE SEQUENCE [LARGE SCALE GENOMIC DNA]</scope>
    <source>
        <strain evidence="2">cv. Salinas</strain>
        <tissue evidence="1">Seedlings</tissue>
    </source>
</reference>